<protein>
    <submittedName>
        <fullName evidence="1">Unannotated protein</fullName>
    </submittedName>
</protein>
<evidence type="ECO:0000313" key="1">
    <source>
        <dbReference type="EMBL" id="CAB4967492.1"/>
    </source>
</evidence>
<dbReference type="AlphaFoldDB" id="A0A6J7LK07"/>
<organism evidence="1">
    <name type="scientific">freshwater metagenome</name>
    <dbReference type="NCBI Taxonomy" id="449393"/>
    <lineage>
        <taxon>unclassified sequences</taxon>
        <taxon>metagenomes</taxon>
        <taxon>ecological metagenomes</taxon>
    </lineage>
</organism>
<proteinExistence type="predicted"/>
<reference evidence="1" key="1">
    <citation type="submission" date="2020-05" db="EMBL/GenBank/DDBJ databases">
        <authorList>
            <person name="Chiriac C."/>
            <person name="Salcher M."/>
            <person name="Ghai R."/>
            <person name="Kavagutti S V."/>
        </authorList>
    </citation>
    <scope>NUCLEOTIDE SEQUENCE</scope>
</reference>
<dbReference type="EMBL" id="CAFBNE010000142">
    <property type="protein sequence ID" value="CAB4967492.1"/>
    <property type="molecule type" value="Genomic_DNA"/>
</dbReference>
<name>A0A6J7LK07_9ZZZZ</name>
<gene>
    <name evidence="1" type="ORF">UFOPK3772_02972</name>
</gene>
<sequence>MGEDVGLLVRILFLDDDPCAVTSRLHSAIPHWSQGSIGEEDILLSSPFKSIRPWEWDWFDN</sequence>
<accession>A0A6J7LK07</accession>